<feature type="region of interest" description="Disordered" evidence="1">
    <location>
        <begin position="1"/>
        <end position="38"/>
    </location>
</feature>
<proteinExistence type="predicted"/>
<feature type="compositionally biased region" description="Basic residues" evidence="1">
    <location>
        <begin position="1"/>
        <end position="11"/>
    </location>
</feature>
<gene>
    <name evidence="2" type="ORF">g.104918</name>
</gene>
<evidence type="ECO:0000313" key="2">
    <source>
        <dbReference type="EMBL" id="MBY70909.1"/>
    </source>
</evidence>
<dbReference type="EMBL" id="GGMS01001706">
    <property type="protein sequence ID" value="MBY70909.1"/>
    <property type="molecule type" value="Transcribed_RNA"/>
</dbReference>
<name>A0A2S2PZP5_9HEMI</name>
<organism evidence="2">
    <name type="scientific">Sipha flava</name>
    <name type="common">yellow sugarcane aphid</name>
    <dbReference type="NCBI Taxonomy" id="143950"/>
    <lineage>
        <taxon>Eukaryota</taxon>
        <taxon>Metazoa</taxon>
        <taxon>Ecdysozoa</taxon>
        <taxon>Arthropoda</taxon>
        <taxon>Hexapoda</taxon>
        <taxon>Insecta</taxon>
        <taxon>Pterygota</taxon>
        <taxon>Neoptera</taxon>
        <taxon>Paraneoptera</taxon>
        <taxon>Hemiptera</taxon>
        <taxon>Sternorrhyncha</taxon>
        <taxon>Aphidomorpha</taxon>
        <taxon>Aphidoidea</taxon>
        <taxon>Aphididae</taxon>
        <taxon>Sipha</taxon>
    </lineage>
</organism>
<sequence>MGGRRAKRKRTPPITEPKKFRNGSLPPPPNEQTNKNGRQCLANISPFRDEKSLSGHGLVIEYSNQKVQYENRFDERTRHGGEVSNSEICGGRHKIRTSGCVHTQRWR</sequence>
<dbReference type="AlphaFoldDB" id="A0A2S2PZP5"/>
<accession>A0A2S2PZP5</accession>
<reference evidence="2" key="1">
    <citation type="submission" date="2018-04" db="EMBL/GenBank/DDBJ databases">
        <title>Transcriptome assembly of Sipha flava.</title>
        <authorList>
            <person name="Scully E.D."/>
            <person name="Geib S.M."/>
            <person name="Palmer N.A."/>
            <person name="Koch K."/>
            <person name="Bradshaw J."/>
            <person name="Heng-Moss T."/>
            <person name="Sarath G."/>
        </authorList>
    </citation>
    <scope>NUCLEOTIDE SEQUENCE</scope>
</reference>
<evidence type="ECO:0000256" key="1">
    <source>
        <dbReference type="SAM" id="MobiDB-lite"/>
    </source>
</evidence>
<protein>
    <submittedName>
        <fullName evidence="2">Uncharacterized protein</fullName>
    </submittedName>
</protein>